<dbReference type="Gene3D" id="3.40.390.30">
    <property type="entry name" value="Metalloproteases ('zincins'), catalytic domain"/>
    <property type="match status" value="1"/>
</dbReference>
<keyword evidence="5" id="KW-0963">Cytoplasm</keyword>
<dbReference type="Pfam" id="PF00235">
    <property type="entry name" value="Profilin"/>
    <property type="match status" value="1"/>
</dbReference>
<dbReference type="SUPFAM" id="SSF55770">
    <property type="entry name" value="Profilin (actin-binding protein)"/>
    <property type="match status" value="1"/>
</dbReference>
<dbReference type="GO" id="GO:0003779">
    <property type="term" value="F:actin binding"/>
    <property type="evidence" value="ECO:0007669"/>
    <property type="project" value="UniProtKB-KW"/>
</dbReference>
<dbReference type="PRINTS" id="PR00392">
    <property type="entry name" value="PROFILIN"/>
</dbReference>
<dbReference type="InterPro" id="IPR020549">
    <property type="entry name" value="YbeY_CS"/>
</dbReference>
<dbReference type="GO" id="GO:0046872">
    <property type="term" value="F:metal ion binding"/>
    <property type="evidence" value="ECO:0007669"/>
    <property type="project" value="UniProtKB-KW"/>
</dbReference>
<dbReference type="InterPro" id="IPR023091">
    <property type="entry name" value="MetalPrtase_cat_dom_sf_prd"/>
</dbReference>
<comment type="subcellular location">
    <subcellularLocation>
        <location evidence="2">Cytoplasm</location>
        <location evidence="2">Cytoskeleton</location>
    </subcellularLocation>
</comment>
<keyword evidence="8" id="KW-0255">Endonuclease</keyword>
<keyword evidence="6" id="KW-0540">Nuclease</keyword>
<evidence type="ECO:0000256" key="7">
    <source>
        <dbReference type="ARBA" id="ARBA00022723"/>
    </source>
</evidence>
<dbReference type="EMBL" id="CM007381">
    <property type="protein sequence ID" value="ONK79110.1"/>
    <property type="molecule type" value="Genomic_DNA"/>
</dbReference>
<evidence type="ECO:0000256" key="2">
    <source>
        <dbReference type="ARBA" id="ARBA00004245"/>
    </source>
</evidence>
<keyword evidence="16" id="KW-1185">Reference proteome</keyword>
<evidence type="ECO:0000256" key="14">
    <source>
        <dbReference type="SAM" id="MobiDB-lite"/>
    </source>
</evidence>
<evidence type="ECO:0000256" key="1">
    <source>
        <dbReference type="ARBA" id="ARBA00001947"/>
    </source>
</evidence>
<dbReference type="InterPro" id="IPR002036">
    <property type="entry name" value="YbeY"/>
</dbReference>
<dbReference type="Pfam" id="PF02130">
    <property type="entry name" value="YbeY"/>
    <property type="match status" value="1"/>
</dbReference>
<comment type="similarity">
    <text evidence="3 13">Belongs to the profilin family.</text>
</comment>
<dbReference type="GO" id="GO:0006364">
    <property type="term" value="P:rRNA processing"/>
    <property type="evidence" value="ECO:0007669"/>
    <property type="project" value="InterPro"/>
</dbReference>
<dbReference type="GO" id="GO:0005856">
    <property type="term" value="C:cytoskeleton"/>
    <property type="evidence" value="ECO:0007669"/>
    <property type="project" value="UniProtKB-SubCell"/>
</dbReference>
<evidence type="ECO:0000256" key="6">
    <source>
        <dbReference type="ARBA" id="ARBA00022722"/>
    </source>
</evidence>
<keyword evidence="12" id="KW-0206">Cytoskeleton</keyword>
<keyword evidence="10" id="KW-0862">Zinc</keyword>
<dbReference type="HAMAP" id="MF_00009">
    <property type="entry name" value="Endoribonucl_YbeY"/>
    <property type="match status" value="1"/>
</dbReference>
<evidence type="ECO:0000256" key="11">
    <source>
        <dbReference type="ARBA" id="ARBA00023203"/>
    </source>
</evidence>
<dbReference type="GO" id="GO:0004519">
    <property type="term" value="F:endonuclease activity"/>
    <property type="evidence" value="ECO:0007669"/>
    <property type="project" value="UniProtKB-KW"/>
</dbReference>
<organism evidence="15 16">
    <name type="scientific">Asparagus officinalis</name>
    <name type="common">Garden asparagus</name>
    <dbReference type="NCBI Taxonomy" id="4686"/>
    <lineage>
        <taxon>Eukaryota</taxon>
        <taxon>Viridiplantae</taxon>
        <taxon>Streptophyta</taxon>
        <taxon>Embryophyta</taxon>
        <taxon>Tracheophyta</taxon>
        <taxon>Spermatophyta</taxon>
        <taxon>Magnoliopsida</taxon>
        <taxon>Liliopsida</taxon>
        <taxon>Asparagales</taxon>
        <taxon>Asparagaceae</taxon>
        <taxon>Asparagoideae</taxon>
        <taxon>Asparagus</taxon>
    </lineage>
</organism>
<gene>
    <name evidence="15" type="ORF">A4U43_C01F3040</name>
</gene>
<keyword evidence="9" id="KW-0378">Hydrolase</keyword>
<evidence type="ECO:0000256" key="3">
    <source>
        <dbReference type="ARBA" id="ARBA00010058"/>
    </source>
</evidence>
<name>A0A5P1FR11_ASPOF</name>
<comment type="cofactor">
    <cofactor evidence="1">
        <name>Zn(2+)</name>
        <dbReference type="ChEBI" id="CHEBI:29105"/>
    </cofactor>
</comment>
<protein>
    <recommendedName>
        <fullName evidence="13">Profilin</fullName>
    </recommendedName>
</protein>
<dbReference type="PRINTS" id="PR01640">
    <property type="entry name" value="PROFILINPLNT"/>
</dbReference>
<comment type="similarity">
    <text evidence="4">Belongs to the endoribonuclease YbeY family.</text>
</comment>
<evidence type="ECO:0000313" key="16">
    <source>
        <dbReference type="Proteomes" id="UP000243459"/>
    </source>
</evidence>
<accession>A0A5P1FR11</accession>
<keyword evidence="11 13" id="KW-0009">Actin-binding</keyword>
<dbReference type="InterPro" id="IPR005455">
    <property type="entry name" value="PFN_euk"/>
</dbReference>
<sequence length="426" mass="46729">MPTQPGPTRTAPKTLPSNVFRAKSSLPHLLPPAFPAMARIVTRALPLASRSSHLLQSPISTWSLPSQPLRSPISSLSSSLSPISSHISTGSFDSLRRRNHVSVGLRGFRKTRRPQAPKRKSRPKEKKLELEVKICVEEGLPCDPQVMKISEILADDVPLAMKVAFDGLSNSEYKTRDTSISEVGRFDNAELSLLLCNDDFMQKLNKDWRGVDAATDVLSMSQHIPLLDTPTLMLGDIVISVETAARQAEERGHSLLDESRILMVHGLLHLLGFDHEISEEAEIEMQKEEEHVLKGLGWKGKGLIASACDDTTKEGPDGVRKEKPIRAVESEIVSPDFKPEEINAIIKDFDEPGTLAPTGLYLGGAKYMVIQGEPGAVIRGKKGTGGVTIKKTTLALIFGIYDEPMTPGQCNMIVERLGDYLNEQGF</sequence>
<dbReference type="CDD" id="cd00148">
    <property type="entry name" value="PROF"/>
    <property type="match status" value="1"/>
</dbReference>
<dbReference type="PROSITE" id="PS01306">
    <property type="entry name" value="UPF0054"/>
    <property type="match status" value="1"/>
</dbReference>
<keyword evidence="7" id="KW-0479">Metal-binding</keyword>
<evidence type="ECO:0000256" key="5">
    <source>
        <dbReference type="ARBA" id="ARBA00022490"/>
    </source>
</evidence>
<evidence type="ECO:0000256" key="8">
    <source>
        <dbReference type="ARBA" id="ARBA00022759"/>
    </source>
</evidence>
<dbReference type="InterPro" id="IPR036140">
    <property type="entry name" value="PFN_sf"/>
</dbReference>
<reference evidence="16" key="1">
    <citation type="journal article" date="2017" name="Nat. Commun.">
        <title>The asparagus genome sheds light on the origin and evolution of a young Y chromosome.</title>
        <authorList>
            <person name="Harkess A."/>
            <person name="Zhou J."/>
            <person name="Xu C."/>
            <person name="Bowers J.E."/>
            <person name="Van der Hulst R."/>
            <person name="Ayyampalayam S."/>
            <person name="Mercati F."/>
            <person name="Riccardi P."/>
            <person name="McKain M.R."/>
            <person name="Kakrana A."/>
            <person name="Tang H."/>
            <person name="Ray J."/>
            <person name="Groenendijk J."/>
            <person name="Arikit S."/>
            <person name="Mathioni S.M."/>
            <person name="Nakano M."/>
            <person name="Shan H."/>
            <person name="Telgmann-Rauber A."/>
            <person name="Kanno A."/>
            <person name="Yue Z."/>
            <person name="Chen H."/>
            <person name="Li W."/>
            <person name="Chen Y."/>
            <person name="Xu X."/>
            <person name="Zhang Y."/>
            <person name="Luo S."/>
            <person name="Chen H."/>
            <person name="Gao J."/>
            <person name="Mao Z."/>
            <person name="Pires J.C."/>
            <person name="Luo M."/>
            <person name="Kudrna D."/>
            <person name="Wing R.A."/>
            <person name="Meyers B.C."/>
            <person name="Yi K."/>
            <person name="Kong H."/>
            <person name="Lavrijsen P."/>
            <person name="Sunseri F."/>
            <person name="Falavigna A."/>
            <person name="Ye Y."/>
            <person name="Leebens-Mack J.H."/>
            <person name="Chen G."/>
        </authorList>
    </citation>
    <scope>NUCLEOTIDE SEQUENCE [LARGE SCALE GENOMIC DNA]</scope>
    <source>
        <strain evidence="16">cv. DH0086</strain>
    </source>
</reference>
<evidence type="ECO:0000256" key="4">
    <source>
        <dbReference type="ARBA" id="ARBA00010875"/>
    </source>
</evidence>
<evidence type="ECO:0000256" key="13">
    <source>
        <dbReference type="RuleBase" id="RU003909"/>
    </source>
</evidence>
<evidence type="ECO:0000256" key="10">
    <source>
        <dbReference type="ARBA" id="ARBA00022833"/>
    </source>
</evidence>
<evidence type="ECO:0000313" key="15">
    <source>
        <dbReference type="EMBL" id="ONK79110.1"/>
    </source>
</evidence>
<dbReference type="PANTHER" id="PTHR46986">
    <property type="entry name" value="ENDORIBONUCLEASE YBEY, CHLOROPLASTIC"/>
    <property type="match status" value="1"/>
</dbReference>
<dbReference type="GO" id="GO:0004222">
    <property type="term" value="F:metalloendopeptidase activity"/>
    <property type="evidence" value="ECO:0007669"/>
    <property type="project" value="InterPro"/>
</dbReference>
<evidence type="ECO:0000256" key="9">
    <source>
        <dbReference type="ARBA" id="ARBA00022801"/>
    </source>
</evidence>
<evidence type="ECO:0000256" key="12">
    <source>
        <dbReference type="ARBA" id="ARBA00023212"/>
    </source>
</evidence>
<dbReference type="PANTHER" id="PTHR46986:SF1">
    <property type="entry name" value="ENDORIBONUCLEASE YBEY, CHLOROPLASTIC"/>
    <property type="match status" value="1"/>
</dbReference>
<feature type="compositionally biased region" description="Basic residues" evidence="14">
    <location>
        <begin position="107"/>
        <end position="125"/>
    </location>
</feature>
<dbReference type="Gramene" id="ONK79110">
    <property type="protein sequence ID" value="ONK79110"/>
    <property type="gene ID" value="A4U43_C01F3040"/>
</dbReference>
<dbReference type="NCBIfam" id="TIGR00043">
    <property type="entry name" value="rRNA maturation RNase YbeY"/>
    <property type="match status" value="1"/>
</dbReference>
<dbReference type="Proteomes" id="UP000243459">
    <property type="component" value="Chromosome 1"/>
</dbReference>
<dbReference type="SMART" id="SM00392">
    <property type="entry name" value="PROF"/>
    <property type="match status" value="1"/>
</dbReference>
<dbReference type="Gene3D" id="3.30.450.30">
    <property type="entry name" value="Dynein light chain 2a, cytoplasmic"/>
    <property type="match status" value="1"/>
</dbReference>
<dbReference type="SUPFAM" id="SSF55486">
    <property type="entry name" value="Metalloproteases ('zincins'), catalytic domain"/>
    <property type="match status" value="1"/>
</dbReference>
<dbReference type="AlphaFoldDB" id="A0A5P1FR11"/>
<proteinExistence type="inferred from homology"/>
<dbReference type="InterPro" id="IPR048278">
    <property type="entry name" value="PFN"/>
</dbReference>
<feature type="region of interest" description="Disordered" evidence="14">
    <location>
        <begin position="103"/>
        <end position="125"/>
    </location>
</feature>